<evidence type="ECO:0000256" key="1">
    <source>
        <dbReference type="SAM" id="SignalP"/>
    </source>
</evidence>
<dbReference type="Gene3D" id="3.40.190.10">
    <property type="entry name" value="Periplasmic binding protein-like II"/>
    <property type="match status" value="1"/>
</dbReference>
<dbReference type="AlphaFoldDB" id="A0A4Q5J7E8"/>
<evidence type="ECO:0000313" key="4">
    <source>
        <dbReference type="Proteomes" id="UP000291189"/>
    </source>
</evidence>
<dbReference type="Pfam" id="PF04069">
    <property type="entry name" value="OpuAC"/>
    <property type="match status" value="1"/>
</dbReference>
<protein>
    <submittedName>
        <fullName evidence="3">ABC transporter substrate-binding protein</fullName>
    </submittedName>
</protein>
<proteinExistence type="predicted"/>
<organism evidence="3 4">
    <name type="scientific">Nocardioides iriomotensis</name>
    <dbReference type="NCBI Taxonomy" id="715784"/>
    <lineage>
        <taxon>Bacteria</taxon>
        <taxon>Bacillati</taxon>
        <taxon>Actinomycetota</taxon>
        <taxon>Actinomycetes</taxon>
        <taxon>Propionibacteriales</taxon>
        <taxon>Nocardioidaceae</taxon>
        <taxon>Nocardioides</taxon>
    </lineage>
</organism>
<dbReference type="SUPFAM" id="SSF53850">
    <property type="entry name" value="Periplasmic binding protein-like II"/>
    <property type="match status" value="1"/>
</dbReference>
<gene>
    <name evidence="3" type="ORF">ETU37_03035</name>
</gene>
<dbReference type="InterPro" id="IPR007210">
    <property type="entry name" value="ABC_Gly_betaine_transp_sub-bd"/>
</dbReference>
<feature type="chain" id="PRO_5020298189" evidence="1">
    <location>
        <begin position="29"/>
        <end position="326"/>
    </location>
</feature>
<keyword evidence="1" id="KW-0732">Signal</keyword>
<evidence type="ECO:0000259" key="2">
    <source>
        <dbReference type="Pfam" id="PF04069"/>
    </source>
</evidence>
<feature type="signal peptide" evidence="1">
    <location>
        <begin position="1"/>
        <end position="28"/>
    </location>
</feature>
<feature type="domain" description="ABC-type glycine betaine transport system substrate-binding" evidence="2">
    <location>
        <begin position="50"/>
        <end position="320"/>
    </location>
</feature>
<dbReference type="Gene3D" id="3.40.190.120">
    <property type="entry name" value="Osmoprotection protein (prox), domain 2"/>
    <property type="match status" value="1"/>
</dbReference>
<dbReference type="EMBL" id="SDPU01000010">
    <property type="protein sequence ID" value="RYU14627.1"/>
    <property type="molecule type" value="Genomic_DNA"/>
</dbReference>
<dbReference type="GO" id="GO:0043190">
    <property type="term" value="C:ATP-binding cassette (ABC) transporter complex"/>
    <property type="evidence" value="ECO:0007669"/>
    <property type="project" value="InterPro"/>
</dbReference>
<dbReference type="GO" id="GO:0022857">
    <property type="term" value="F:transmembrane transporter activity"/>
    <property type="evidence" value="ECO:0007669"/>
    <property type="project" value="InterPro"/>
</dbReference>
<name>A0A4Q5J7E8_9ACTN</name>
<comment type="caution">
    <text evidence="3">The sequence shown here is derived from an EMBL/GenBank/DDBJ whole genome shotgun (WGS) entry which is preliminary data.</text>
</comment>
<keyword evidence="4" id="KW-1185">Reference proteome</keyword>
<accession>A0A4Q5J7E8</accession>
<evidence type="ECO:0000313" key="3">
    <source>
        <dbReference type="EMBL" id="RYU14627.1"/>
    </source>
</evidence>
<dbReference type="OrthoDB" id="9781705at2"/>
<dbReference type="Proteomes" id="UP000291189">
    <property type="component" value="Unassembled WGS sequence"/>
</dbReference>
<reference evidence="3 4" key="1">
    <citation type="submission" date="2019-01" db="EMBL/GenBank/DDBJ databases">
        <title>Nocardioides guangzhouensis sp. nov., an actinobacterium isolated from soil.</title>
        <authorList>
            <person name="Fu Y."/>
            <person name="Cai Y."/>
            <person name="Lin Z."/>
            <person name="Chen P."/>
        </authorList>
    </citation>
    <scope>NUCLEOTIDE SEQUENCE [LARGE SCALE GENOMIC DNA]</scope>
    <source>
        <strain evidence="3 4">NBRC 105384</strain>
    </source>
</reference>
<dbReference type="CDD" id="cd13606">
    <property type="entry name" value="PBP2_ProX_like"/>
    <property type="match status" value="1"/>
</dbReference>
<sequence length="326" mass="34325">MLTTHSSLTRRVATAAALVPLVLVGACAGEDALDQSGSDSGSDSGGGGGEVVIGGQNYTEMQIMSEMYKALLENAGYDVTLKLVESRDVYAPEMQKGNVDVSADYLSSMTEYLNLKANGPDADPVASNDPDATLEELKKLAEPTGIEPLEPAEAQDANAFAVTQKFSDDNSVTTLSDLAGLGDPVTLAAAEDCPERNECKVGLEKTYGLDITKVEPLGFGTEATKDALKNGEVTLGQVGTTDATLDQLGIVILEDDKQLQNAENLVPMVNSDFLAEHGDVADVLNEMSAGLTTEDLTAMIGKVDLERELPADVAKEYLTEKGLLES</sequence>